<comment type="caution">
    <text evidence="1">The sequence shown here is derived from an EMBL/GenBank/DDBJ whole genome shotgun (WGS) entry which is preliminary data.</text>
</comment>
<evidence type="ECO:0000313" key="2">
    <source>
        <dbReference type="Proteomes" id="UP001204524"/>
    </source>
</evidence>
<reference evidence="1 2" key="1">
    <citation type="submission" date="2022-06" db="EMBL/GenBank/DDBJ databases">
        <authorList>
            <person name="So Y."/>
        </authorList>
    </citation>
    <scope>NUCLEOTIDE SEQUENCE [LARGE SCALE GENOMIC DNA]</scope>
    <source>
        <strain evidence="1 2">STR3</strain>
    </source>
</reference>
<gene>
    <name evidence="1" type="ORF">NCI01_16575</name>
</gene>
<evidence type="ECO:0000313" key="1">
    <source>
        <dbReference type="EMBL" id="MCP3423420.1"/>
    </source>
</evidence>
<dbReference type="Gene3D" id="1.10.1510.10">
    <property type="entry name" value="Uncharacterised protein YqeY/AIM41 PF09424, N-terminal domain"/>
    <property type="match status" value="1"/>
</dbReference>
<proteinExistence type="predicted"/>
<dbReference type="RefSeq" id="WP_254182594.1">
    <property type="nucleotide sequence ID" value="NZ_JANARS010000007.1"/>
</dbReference>
<accession>A0ABT1L072</accession>
<name>A0ABT1L072_9ACTN</name>
<dbReference type="Proteomes" id="UP001204524">
    <property type="component" value="Unassembled WGS sequence"/>
</dbReference>
<dbReference type="EMBL" id="JANARS010000007">
    <property type="protein sequence ID" value="MCP3423420.1"/>
    <property type="molecule type" value="Genomic_DNA"/>
</dbReference>
<organism evidence="1 2">
    <name type="scientific">Nocardioides pinisoli</name>
    <dbReference type="NCBI Taxonomy" id="2950279"/>
    <lineage>
        <taxon>Bacteria</taxon>
        <taxon>Bacillati</taxon>
        <taxon>Actinomycetota</taxon>
        <taxon>Actinomycetes</taxon>
        <taxon>Propionibacteriales</taxon>
        <taxon>Nocardioidaceae</taxon>
        <taxon>Nocardioides</taxon>
    </lineage>
</organism>
<dbReference type="InterPro" id="IPR042184">
    <property type="entry name" value="YqeY/Aim41_N"/>
</dbReference>
<sequence>MTTDSPLRSRLRAALLDARRARDAETVSTLRTALAALENAEAVPTESVAGALEDAPVGVGAAEAERRVLSEADELAILDAEIAALHDAGRAYACSVPERAAAAREAARRLGVLRGA</sequence>
<keyword evidence="2" id="KW-1185">Reference proteome</keyword>
<protein>
    <recommendedName>
        <fullName evidence="3">GatB/YqeY domain-containing protein</fullName>
    </recommendedName>
</protein>
<evidence type="ECO:0008006" key="3">
    <source>
        <dbReference type="Google" id="ProtNLM"/>
    </source>
</evidence>